<dbReference type="OrthoDB" id="432234at2759"/>
<evidence type="ECO:0000313" key="2">
    <source>
        <dbReference type="Proteomes" id="UP000521943"/>
    </source>
</evidence>
<name>A0A8H6HD60_9AGAR</name>
<dbReference type="Proteomes" id="UP000521943">
    <property type="component" value="Unassembled WGS sequence"/>
</dbReference>
<dbReference type="InterPro" id="IPR051055">
    <property type="entry name" value="PIF1_helicase"/>
</dbReference>
<keyword evidence="2" id="KW-1185">Reference proteome</keyword>
<dbReference type="PANTHER" id="PTHR47642">
    <property type="entry name" value="ATP-DEPENDENT DNA HELICASE"/>
    <property type="match status" value="1"/>
</dbReference>
<dbReference type="Pfam" id="PF13245">
    <property type="entry name" value="AAA_19"/>
    <property type="match status" value="1"/>
</dbReference>
<comment type="caution">
    <text evidence="1">The sequence shown here is derived from an EMBL/GenBank/DDBJ whole genome shotgun (WGS) entry which is preliminary data.</text>
</comment>
<organism evidence="1 2">
    <name type="scientific">Ephemerocybe angulata</name>
    <dbReference type="NCBI Taxonomy" id="980116"/>
    <lineage>
        <taxon>Eukaryota</taxon>
        <taxon>Fungi</taxon>
        <taxon>Dikarya</taxon>
        <taxon>Basidiomycota</taxon>
        <taxon>Agaricomycotina</taxon>
        <taxon>Agaricomycetes</taxon>
        <taxon>Agaricomycetidae</taxon>
        <taxon>Agaricales</taxon>
        <taxon>Agaricineae</taxon>
        <taxon>Psathyrellaceae</taxon>
        <taxon>Ephemerocybe</taxon>
    </lineage>
</organism>
<accession>A0A8H6HD60</accession>
<dbReference type="EMBL" id="JACGCI010000141">
    <property type="protein sequence ID" value="KAF6743596.1"/>
    <property type="molecule type" value="Genomic_DNA"/>
</dbReference>
<feature type="non-terminal residue" evidence="1">
    <location>
        <position position="138"/>
    </location>
</feature>
<feature type="non-terminal residue" evidence="1">
    <location>
        <position position="1"/>
    </location>
</feature>
<proteinExistence type="predicted"/>
<reference evidence="1 2" key="1">
    <citation type="submission" date="2020-07" db="EMBL/GenBank/DDBJ databases">
        <title>Comparative genomics of pyrophilous fungi reveals a link between fire events and developmental genes.</title>
        <authorList>
            <consortium name="DOE Joint Genome Institute"/>
            <person name="Steindorff A.S."/>
            <person name="Carver A."/>
            <person name="Calhoun S."/>
            <person name="Stillman K."/>
            <person name="Liu H."/>
            <person name="Lipzen A."/>
            <person name="Pangilinan J."/>
            <person name="Labutti K."/>
            <person name="Bruns T.D."/>
            <person name="Grigoriev I.V."/>
        </authorList>
    </citation>
    <scope>NUCLEOTIDE SEQUENCE [LARGE SCALE GENOMIC DNA]</scope>
    <source>
        <strain evidence="1 2">CBS 144469</strain>
    </source>
</reference>
<evidence type="ECO:0000313" key="1">
    <source>
        <dbReference type="EMBL" id="KAF6743596.1"/>
    </source>
</evidence>
<gene>
    <name evidence="1" type="ORF">DFP72DRAFT_744834</name>
</gene>
<dbReference type="Gene3D" id="3.40.50.300">
    <property type="entry name" value="P-loop containing nucleotide triphosphate hydrolases"/>
    <property type="match status" value="1"/>
</dbReference>
<dbReference type="InterPro" id="IPR027417">
    <property type="entry name" value="P-loop_NTPase"/>
</dbReference>
<evidence type="ECO:0008006" key="3">
    <source>
        <dbReference type="Google" id="ProtNLM"/>
    </source>
</evidence>
<sequence length="138" mass="15388">LNTQQVIAYRIITDHFLRRFVMHDETVLPLRMLLTGPGGTGKTYVVNTVKEVMKAYRCDHTIRYLAPTGSAAALIDGMTIHKGLGLKIENSNAKGKGNRNPGAQEEDFSVLWKHVDILFVDEVSLLSSQLLCEIDYAL</sequence>
<dbReference type="SUPFAM" id="SSF52540">
    <property type="entry name" value="P-loop containing nucleoside triphosphate hydrolases"/>
    <property type="match status" value="1"/>
</dbReference>
<protein>
    <recommendedName>
        <fullName evidence="3">ATP-dependent DNA helicase</fullName>
    </recommendedName>
</protein>
<dbReference type="AlphaFoldDB" id="A0A8H6HD60"/>